<name>E7RRV8_9BACT</name>
<sequence length="938" mass="105118">MIDIYSQDGQLKCSVEPGSSSEQQKALQGDNVLSLSFTLYEAVMLDVNDYADFCGERYWSAERYLPKQISTVEWAYDVKLYGIESLIRRFLVLQNSDGQNEAVFTLTAPAREHAAMIIEAINKGMGTARWKVGSVIATENLTIDYEGTYCNEGLEKVAKAAGTEYWFEGTTLNICRAETGTELELGYGRGLTSLERDVADNVKFYTRLFPIGSSRNIDPSKYGHARLQLPDGKQYVDKDVQKYGVIHHYEAEAFKEIYPKRIGTVSSVRSVNKKGDDGKEFTIYYFKDDALSFDPNKYELAGKVKHAVFQSGELDGRDFEVNYDSSKKEFEIITTWPYKDGTQLPGGMLIPAKGDKYILWNLRMPDEYYPPAEKKFLQAVEAFNREHYIDRSVYKAPTDHVWVEYNNAELLIGRRVKLYSDKYFPETGYRSSRITKITRKVTLPSQADLEISDALSTGTMTKIEDSIGEVKSYARQAASALPDIIRTIDDTLPTDNNLFSARRILQDFLAKDRPGTLTELVTFLKGIALGKSGGHSLDATGRAILRAILSDNYRSGESGFALYKNTDGTTHLQVDYIEVLRKAVFAVLERRELSHVGGDTVFSGAGSKITKVEDTPDGYKCYFLADDGTTATRNEWQADDQAMCRTDNIRAGVHEGVSNRYYWRRVIAIGDDYVVLSKTDRDYTTDGQGRITHDSDVPSAGDKIVQFGNRTDKSRQNITMIRVQGEDAGIVQYVGVNGYTLEGKRVYISSPEMHEVAAKTFRLTDYNGDAYDIPLDKGQWQEGQSYYYHDRVSHDGSYWLCTIAPGQSTTEEPKDGSAVWQKQVSRGEKGDKGEAAIELHLDIVRGDMFYREGQGFVAELKATVIQGGKDLTPTLHASQMVWTRESEDAAGDEEWNARHRGIGDSVTITTDDLTEVTAVVLTLYNKDGTLSASEAVTF</sequence>
<evidence type="ECO:0000313" key="2">
    <source>
        <dbReference type="Proteomes" id="UP000005580"/>
    </source>
</evidence>
<dbReference type="EMBL" id="AEPE02000005">
    <property type="protein sequence ID" value="EFZ36996.1"/>
    <property type="molecule type" value="Genomic_DNA"/>
</dbReference>
<reference evidence="1" key="1">
    <citation type="submission" date="2011-01" db="EMBL/GenBank/DDBJ databases">
        <authorList>
            <person name="Muzny D."/>
            <person name="Qin X."/>
            <person name="Buhay C."/>
            <person name="Dugan-Rocha S."/>
            <person name="Ding Y."/>
            <person name="Chen G."/>
            <person name="Hawes A."/>
            <person name="Holder M."/>
            <person name="Jhangiani S."/>
            <person name="Johnson A."/>
            <person name="Khan Z."/>
            <person name="Li Z."/>
            <person name="Liu W."/>
            <person name="Liu X."/>
            <person name="Perez L."/>
            <person name="Shen H."/>
            <person name="Wang Q."/>
            <person name="Watt J."/>
            <person name="Xi L."/>
            <person name="Xin Y."/>
            <person name="Zhou J."/>
            <person name="Deng J."/>
            <person name="Jiang H."/>
            <person name="Liu Y."/>
            <person name="Qu J."/>
            <person name="Song X.-Z."/>
            <person name="Zhang L."/>
            <person name="Villasana D."/>
            <person name="Johnson A."/>
            <person name="Liu J."/>
            <person name="Liyanage D."/>
            <person name="Lorensuhewa L."/>
            <person name="Robinson T."/>
            <person name="Song A."/>
            <person name="Song B.-B."/>
            <person name="Dinh H."/>
            <person name="Thornton R."/>
            <person name="Coyle M."/>
            <person name="Francisco L."/>
            <person name="Jackson L."/>
            <person name="Javaid M."/>
            <person name="Korchina V."/>
            <person name="Kovar C."/>
            <person name="Mata R."/>
            <person name="Mathew T."/>
            <person name="Ngo R."/>
            <person name="Nguyen L."/>
            <person name="Nguyen N."/>
            <person name="Okwuonu G."/>
            <person name="Ongeri F."/>
            <person name="Pham C."/>
            <person name="Simmons D."/>
            <person name="Wilczek-Boney K."/>
            <person name="Hale W."/>
            <person name="Jakkamsetti A."/>
            <person name="Pham P."/>
            <person name="Ruth R."/>
            <person name="San Lucas F."/>
            <person name="Warren J."/>
            <person name="Zhang J."/>
            <person name="Zhao Z."/>
            <person name="Zhou C."/>
            <person name="Zhu D."/>
            <person name="Lee S."/>
            <person name="Bess C."/>
            <person name="Blankenburg K."/>
            <person name="Forbes L."/>
            <person name="Fu Q."/>
            <person name="Gubbala S."/>
            <person name="Hirani K."/>
            <person name="Jayaseelan J.C."/>
            <person name="Lara F."/>
            <person name="Munidasa M."/>
            <person name="Palculict T."/>
            <person name="Patil S."/>
            <person name="Pu L.-L."/>
            <person name="Saada N."/>
            <person name="Tang L."/>
            <person name="Weissenberger G."/>
            <person name="Zhu Y."/>
            <person name="Hemphill L."/>
            <person name="Shang Y."/>
            <person name="Youmans B."/>
            <person name="Ayvaz T."/>
            <person name="Ross M."/>
            <person name="Santibanez J."/>
            <person name="Aqrawi P."/>
            <person name="Gross S."/>
            <person name="Joshi V."/>
            <person name="Fowler G."/>
            <person name="Nazareth L."/>
            <person name="Reid J."/>
            <person name="Worley K."/>
            <person name="Petrosino J."/>
            <person name="Highlander S."/>
            <person name="Gibbs R."/>
        </authorList>
    </citation>
    <scope>NUCLEOTIDE SEQUENCE [LARGE SCALE GENOMIC DNA]</scope>
    <source>
        <strain evidence="1">ATCC 33269</strain>
    </source>
</reference>
<evidence type="ECO:0008006" key="3">
    <source>
        <dbReference type="Google" id="ProtNLM"/>
    </source>
</evidence>
<keyword evidence="2" id="KW-1185">Reference proteome</keyword>
<gene>
    <name evidence="1" type="ORF">HMPREF0663_11909</name>
</gene>
<organism evidence="1 2">
    <name type="scientific">Hoylesella oralis ATCC 33269</name>
    <dbReference type="NCBI Taxonomy" id="873533"/>
    <lineage>
        <taxon>Bacteria</taxon>
        <taxon>Pseudomonadati</taxon>
        <taxon>Bacteroidota</taxon>
        <taxon>Bacteroidia</taxon>
        <taxon>Bacteroidales</taxon>
        <taxon>Prevotellaceae</taxon>
        <taxon>Hoylesella</taxon>
    </lineage>
</organism>
<dbReference type="STRING" id="28134.SAMN05444288_1545"/>
<comment type="caution">
    <text evidence="1">The sequence shown here is derived from an EMBL/GenBank/DDBJ whole genome shotgun (WGS) entry which is preliminary data.</text>
</comment>
<dbReference type="HOGENOM" id="CLU_013354_0_0_10"/>
<dbReference type="Gene3D" id="2.10.10.90">
    <property type="match status" value="1"/>
</dbReference>
<proteinExistence type="predicted"/>
<dbReference type="RefSeq" id="WP_004370100.1">
    <property type="nucleotide sequence ID" value="NZ_GL833119.1"/>
</dbReference>
<dbReference type="AlphaFoldDB" id="E7RRV8"/>
<dbReference type="Proteomes" id="UP000005580">
    <property type="component" value="Unassembled WGS sequence"/>
</dbReference>
<accession>E7RRV8</accession>
<evidence type="ECO:0000313" key="1">
    <source>
        <dbReference type="EMBL" id="EFZ36996.1"/>
    </source>
</evidence>
<protein>
    <recommendedName>
        <fullName evidence="3">Phage minor structural protein, N-terminal domain protein</fullName>
    </recommendedName>
</protein>
<dbReference type="eggNOG" id="COG4926">
    <property type="taxonomic scope" value="Bacteria"/>
</dbReference>